<feature type="region of interest" description="Disordered" evidence="1">
    <location>
        <begin position="178"/>
        <end position="205"/>
    </location>
</feature>
<dbReference type="Proteomes" id="UP000887561">
    <property type="component" value="Unplaced"/>
</dbReference>
<reference evidence="3" key="1">
    <citation type="submission" date="2022-11" db="UniProtKB">
        <authorList>
            <consortium name="WormBaseParasite"/>
        </authorList>
    </citation>
    <scope>IDENTIFICATION</scope>
</reference>
<keyword evidence="2" id="KW-1185">Reference proteome</keyword>
<dbReference type="AlphaFoldDB" id="A0A915N1H4"/>
<evidence type="ECO:0000256" key="1">
    <source>
        <dbReference type="SAM" id="MobiDB-lite"/>
    </source>
</evidence>
<organism evidence="2 3">
    <name type="scientific">Meloidogyne javanica</name>
    <name type="common">Root-knot nematode worm</name>
    <dbReference type="NCBI Taxonomy" id="6303"/>
    <lineage>
        <taxon>Eukaryota</taxon>
        <taxon>Metazoa</taxon>
        <taxon>Ecdysozoa</taxon>
        <taxon>Nematoda</taxon>
        <taxon>Chromadorea</taxon>
        <taxon>Rhabditida</taxon>
        <taxon>Tylenchina</taxon>
        <taxon>Tylenchomorpha</taxon>
        <taxon>Tylenchoidea</taxon>
        <taxon>Meloidogynidae</taxon>
        <taxon>Meloidogyninae</taxon>
        <taxon>Meloidogyne</taxon>
        <taxon>Meloidogyne incognita group</taxon>
    </lineage>
</organism>
<name>A0A915N1H4_MELJA</name>
<evidence type="ECO:0000313" key="3">
    <source>
        <dbReference type="WBParaSite" id="scaffold7395_cov180.g11974"/>
    </source>
</evidence>
<accession>A0A915N1H4</accession>
<protein>
    <submittedName>
        <fullName evidence="3">Uncharacterized protein</fullName>
    </submittedName>
</protein>
<sequence>MENNHQERPDPGLDNDGDLPGGTVVMNKRKQKKKAKEIAQQKMPSTSRLKFDNDHLETKKKAVKYIKLEDAYKLLKKDEVTGKTFEEAVIADSDYFYKKIHDLILTKVRCSNQEGKEKMVYMSSGMYIQRAKKFLFGEVKRDEGLASEAEFGIFIDGHNSSQTLARFAAGWKEEELPKESADGGECSTSLTTRGERGGGSQVASRGRIELLSGRGLPVGGSNEYKGFDSTRGSKSWNNVGARGAIKRGGSR</sequence>
<feature type="region of interest" description="Disordered" evidence="1">
    <location>
        <begin position="221"/>
        <end position="251"/>
    </location>
</feature>
<evidence type="ECO:0000313" key="2">
    <source>
        <dbReference type="Proteomes" id="UP000887561"/>
    </source>
</evidence>
<feature type="compositionally biased region" description="Basic and acidic residues" evidence="1">
    <location>
        <begin position="1"/>
        <end position="11"/>
    </location>
</feature>
<dbReference type="WBParaSite" id="scaffold7395_cov180.g11974">
    <property type="protein sequence ID" value="scaffold7395_cov180.g11974"/>
    <property type="gene ID" value="scaffold7395_cov180.g11974"/>
</dbReference>
<proteinExistence type="predicted"/>
<feature type="region of interest" description="Disordered" evidence="1">
    <location>
        <begin position="1"/>
        <end position="51"/>
    </location>
</feature>